<dbReference type="Pfam" id="PF13456">
    <property type="entry name" value="RVT_3"/>
    <property type="match status" value="1"/>
</dbReference>
<dbReference type="InterPro" id="IPR002156">
    <property type="entry name" value="RNaseH_domain"/>
</dbReference>
<dbReference type="PANTHER" id="PTHR34146">
    <property type="entry name" value="POLYNUCLEOTIDYL TRANSFERASE, RIBONUCLEASE H-LIKE SUPERFAMILY PROTEIN-RELATED"/>
    <property type="match status" value="1"/>
</dbReference>
<gene>
    <name evidence="2" type="ORF">V5N11_011025</name>
</gene>
<organism evidence="2 3">
    <name type="scientific">Cardamine amara subsp. amara</name>
    <dbReference type="NCBI Taxonomy" id="228776"/>
    <lineage>
        <taxon>Eukaryota</taxon>
        <taxon>Viridiplantae</taxon>
        <taxon>Streptophyta</taxon>
        <taxon>Embryophyta</taxon>
        <taxon>Tracheophyta</taxon>
        <taxon>Spermatophyta</taxon>
        <taxon>Magnoliopsida</taxon>
        <taxon>eudicotyledons</taxon>
        <taxon>Gunneridae</taxon>
        <taxon>Pentapetalae</taxon>
        <taxon>rosids</taxon>
        <taxon>malvids</taxon>
        <taxon>Brassicales</taxon>
        <taxon>Brassicaceae</taxon>
        <taxon>Cardamineae</taxon>
        <taxon>Cardamine</taxon>
    </lineage>
</organism>
<dbReference type="PANTHER" id="PTHR34146:SF3">
    <property type="entry name" value="POLYNUCLEOTIDYL TRANSFERASE, RIBONUCLEASE H-LIKE SUPERFAMILY PROTEIN"/>
    <property type="match status" value="1"/>
</dbReference>
<evidence type="ECO:0000259" key="1">
    <source>
        <dbReference type="Pfam" id="PF13456"/>
    </source>
</evidence>
<dbReference type="SUPFAM" id="SSF53098">
    <property type="entry name" value="Ribonuclease H-like"/>
    <property type="match status" value="1"/>
</dbReference>
<accession>A0ABD1BVL7</accession>
<dbReference type="Gene3D" id="3.30.420.10">
    <property type="entry name" value="Ribonuclease H-like superfamily/Ribonuclease H"/>
    <property type="match status" value="1"/>
</dbReference>
<feature type="domain" description="RNase H type-1" evidence="1">
    <location>
        <begin position="96"/>
        <end position="212"/>
    </location>
</feature>
<proteinExistence type="predicted"/>
<reference evidence="2 3" key="1">
    <citation type="submission" date="2024-04" db="EMBL/GenBank/DDBJ databases">
        <title>Genome assembly C_amara_ONT_v2.</title>
        <authorList>
            <person name="Yant L."/>
            <person name="Moore C."/>
            <person name="Slenker M."/>
        </authorList>
    </citation>
    <scope>NUCLEOTIDE SEQUENCE [LARGE SCALE GENOMIC DNA]</scope>
    <source>
        <tissue evidence="2">Leaf</tissue>
    </source>
</reference>
<evidence type="ECO:0000313" key="2">
    <source>
        <dbReference type="EMBL" id="KAL1221223.1"/>
    </source>
</evidence>
<dbReference type="CDD" id="cd06222">
    <property type="entry name" value="RNase_H_like"/>
    <property type="match status" value="1"/>
</dbReference>
<sequence length="230" mass="26280">MDYLFWRLKAEDLELDQVRCYPWILWMVWKARNDKIFNGLNRPPEEILNKVSCECKAWLEATQKSDHPESNAVILVDDRNSATTGEALVIKCRTGAAWKENEDTCGLGWCLFDTSNHHIHLGLKGTRKCLSAIHAELLDLIWTMQCLIDIKAMCYTFETDCKELLSITDLPQDWPIYEAELADYASLKGKLPHFNLSYVSRASNTHADFLACSARIRGCSFSYVNAIVPL</sequence>
<dbReference type="InterPro" id="IPR036397">
    <property type="entry name" value="RNaseH_sf"/>
</dbReference>
<dbReference type="Proteomes" id="UP001558713">
    <property type="component" value="Unassembled WGS sequence"/>
</dbReference>
<name>A0ABD1BVL7_CARAN</name>
<protein>
    <recommendedName>
        <fullName evidence="1">RNase H type-1 domain-containing protein</fullName>
    </recommendedName>
</protein>
<evidence type="ECO:0000313" key="3">
    <source>
        <dbReference type="Proteomes" id="UP001558713"/>
    </source>
</evidence>
<dbReference type="InterPro" id="IPR012337">
    <property type="entry name" value="RNaseH-like_sf"/>
</dbReference>
<dbReference type="EMBL" id="JBANAX010000134">
    <property type="protein sequence ID" value="KAL1221223.1"/>
    <property type="molecule type" value="Genomic_DNA"/>
</dbReference>
<dbReference type="AlphaFoldDB" id="A0ABD1BVL7"/>
<keyword evidence="3" id="KW-1185">Reference proteome</keyword>
<dbReference type="InterPro" id="IPR044730">
    <property type="entry name" value="RNase_H-like_dom_plant"/>
</dbReference>
<comment type="caution">
    <text evidence="2">The sequence shown here is derived from an EMBL/GenBank/DDBJ whole genome shotgun (WGS) entry which is preliminary data.</text>
</comment>